<dbReference type="EMBL" id="CP086714">
    <property type="protein sequence ID" value="WOO76917.1"/>
    <property type="molecule type" value="Genomic_DNA"/>
</dbReference>
<feature type="transmembrane region" description="Helical" evidence="6">
    <location>
        <begin position="222"/>
        <end position="242"/>
    </location>
</feature>
<dbReference type="Proteomes" id="UP000827549">
    <property type="component" value="Chromosome 1"/>
</dbReference>
<evidence type="ECO:0000256" key="3">
    <source>
        <dbReference type="ARBA" id="ARBA00022692"/>
    </source>
</evidence>
<feature type="transmembrane region" description="Helical" evidence="6">
    <location>
        <begin position="327"/>
        <end position="348"/>
    </location>
</feature>
<feature type="transmembrane region" description="Helical" evidence="6">
    <location>
        <begin position="355"/>
        <end position="375"/>
    </location>
</feature>
<evidence type="ECO:0000256" key="4">
    <source>
        <dbReference type="ARBA" id="ARBA00022989"/>
    </source>
</evidence>
<dbReference type="Pfam" id="PF07690">
    <property type="entry name" value="MFS_1"/>
    <property type="match status" value="1"/>
</dbReference>
<evidence type="ECO:0000256" key="5">
    <source>
        <dbReference type="ARBA" id="ARBA00023136"/>
    </source>
</evidence>
<name>A0AAF1BF64_9TREE</name>
<dbReference type="PANTHER" id="PTHR43791:SF63">
    <property type="entry name" value="HIGH AFFINITY CYSTEINE TRANSPORTER"/>
    <property type="match status" value="1"/>
</dbReference>
<evidence type="ECO:0000313" key="8">
    <source>
        <dbReference type="EMBL" id="WOO76917.1"/>
    </source>
</evidence>
<dbReference type="GeneID" id="87803789"/>
<evidence type="ECO:0000259" key="7">
    <source>
        <dbReference type="PROSITE" id="PS50850"/>
    </source>
</evidence>
<reference evidence="8" key="1">
    <citation type="submission" date="2023-10" db="EMBL/GenBank/DDBJ databases">
        <authorList>
            <person name="Noh H."/>
        </authorList>
    </citation>
    <scope>NUCLEOTIDE SEQUENCE</scope>
    <source>
        <strain evidence="8">DUCC4014</strain>
    </source>
</reference>
<feature type="transmembrane region" description="Helical" evidence="6">
    <location>
        <begin position="387"/>
        <end position="406"/>
    </location>
</feature>
<dbReference type="GO" id="GO:0022857">
    <property type="term" value="F:transmembrane transporter activity"/>
    <property type="evidence" value="ECO:0007669"/>
    <property type="project" value="InterPro"/>
</dbReference>
<dbReference type="SUPFAM" id="SSF103473">
    <property type="entry name" value="MFS general substrate transporter"/>
    <property type="match status" value="1"/>
</dbReference>
<evidence type="ECO:0000313" key="9">
    <source>
        <dbReference type="Proteomes" id="UP000827549"/>
    </source>
</evidence>
<dbReference type="AlphaFoldDB" id="A0AAF1BF64"/>
<dbReference type="InterPro" id="IPR011701">
    <property type="entry name" value="MFS"/>
</dbReference>
<evidence type="ECO:0000256" key="6">
    <source>
        <dbReference type="SAM" id="Phobius"/>
    </source>
</evidence>
<keyword evidence="3 6" id="KW-0812">Transmembrane</keyword>
<feature type="transmembrane region" description="Helical" evidence="6">
    <location>
        <begin position="191"/>
        <end position="210"/>
    </location>
</feature>
<feature type="transmembrane region" description="Helical" evidence="6">
    <location>
        <begin position="418"/>
        <end position="438"/>
    </location>
</feature>
<evidence type="ECO:0000256" key="1">
    <source>
        <dbReference type="ARBA" id="ARBA00004141"/>
    </source>
</evidence>
<protein>
    <submittedName>
        <fullName evidence="8">Purtative transporter</fullName>
    </submittedName>
</protein>
<keyword evidence="4 6" id="KW-1133">Transmembrane helix</keyword>
<feature type="transmembrane region" description="Helical" evidence="6">
    <location>
        <begin position="129"/>
        <end position="150"/>
    </location>
</feature>
<feature type="transmembrane region" description="Helical" evidence="6">
    <location>
        <begin position="291"/>
        <end position="315"/>
    </location>
</feature>
<organism evidence="8 9">
    <name type="scientific">Vanrija pseudolonga</name>
    <dbReference type="NCBI Taxonomy" id="143232"/>
    <lineage>
        <taxon>Eukaryota</taxon>
        <taxon>Fungi</taxon>
        <taxon>Dikarya</taxon>
        <taxon>Basidiomycota</taxon>
        <taxon>Agaricomycotina</taxon>
        <taxon>Tremellomycetes</taxon>
        <taxon>Trichosporonales</taxon>
        <taxon>Trichosporonaceae</taxon>
        <taxon>Vanrija</taxon>
    </lineage>
</organism>
<accession>A0AAF1BF64</accession>
<feature type="transmembrane region" description="Helical" evidence="6">
    <location>
        <begin position="450"/>
        <end position="471"/>
    </location>
</feature>
<dbReference type="GO" id="GO:0016020">
    <property type="term" value="C:membrane"/>
    <property type="evidence" value="ECO:0007669"/>
    <property type="project" value="UniProtKB-SubCell"/>
</dbReference>
<keyword evidence="9" id="KW-1185">Reference proteome</keyword>
<feature type="transmembrane region" description="Helical" evidence="6">
    <location>
        <begin position="156"/>
        <end position="179"/>
    </location>
</feature>
<evidence type="ECO:0000256" key="2">
    <source>
        <dbReference type="ARBA" id="ARBA00022448"/>
    </source>
</evidence>
<sequence>MTDRKESFKGDATHYEDKHDAEIAHAKAPHVADTFADAYVDPTLQISDAENTALRRRAHRRILPFLCLAYLCQALDKGTTGTSSIMGWQKDIGAKGQDYALTSTLLWCGIILGEPIANQCVRRFPVAKLLGGGILIWSALLFGLAFSLAVPPVFAIRFLLGFFESLVGPCLLSLTVQWYRKEEQPFVSAMWQMMLGLNSMFGGILGFAFYHVQKNALRGWQWMTIAIAIFSLISGVVILLWLPDSPTKARWASEEEKSKFVERVRVNNQGLKNTEFKREQVMEAFTDPYTLLLFLLPFFQTLIVGGINTFAPLLINKAFGFSVLNAQLLNIPMGVMTVLMYLLIQYLITKTNQTLLVMIGFTIPNIIGTIVLITVKPSPKTQGGLVVAFYAMQVFQACNPAIFLMLSRNSAGHTKKSITYAITYIGWAGGNAIAPQFFQSIWAPRYLNSLYIHLAMYGCFIATCLATRMLLVSRNNKRIAAQGDNPPKNELAFEDLTDLQNPDFRYSI</sequence>
<dbReference type="InterPro" id="IPR020846">
    <property type="entry name" value="MFS_dom"/>
</dbReference>
<dbReference type="Gene3D" id="1.20.1250.20">
    <property type="entry name" value="MFS general substrate transporter like domains"/>
    <property type="match status" value="2"/>
</dbReference>
<gene>
    <name evidence="8" type="primary">SPCC417.10_11</name>
    <name evidence="8" type="ORF">LOC62_01G000531</name>
</gene>
<keyword evidence="2" id="KW-0813">Transport</keyword>
<comment type="subcellular location">
    <subcellularLocation>
        <location evidence="1">Membrane</location>
        <topology evidence="1">Multi-pass membrane protein</topology>
    </subcellularLocation>
</comment>
<dbReference type="PANTHER" id="PTHR43791">
    <property type="entry name" value="PERMEASE-RELATED"/>
    <property type="match status" value="1"/>
</dbReference>
<dbReference type="InterPro" id="IPR036259">
    <property type="entry name" value="MFS_trans_sf"/>
</dbReference>
<proteinExistence type="predicted"/>
<dbReference type="PROSITE" id="PS50850">
    <property type="entry name" value="MFS"/>
    <property type="match status" value="1"/>
</dbReference>
<dbReference type="RefSeq" id="XP_062622949.1">
    <property type="nucleotide sequence ID" value="XM_062766965.1"/>
</dbReference>
<keyword evidence="5 6" id="KW-0472">Membrane</keyword>
<feature type="domain" description="Major facilitator superfamily (MFS) profile" evidence="7">
    <location>
        <begin position="62"/>
        <end position="476"/>
    </location>
</feature>